<evidence type="ECO:0000256" key="8">
    <source>
        <dbReference type="SAM" id="SignalP"/>
    </source>
</evidence>
<reference evidence="9 10" key="1">
    <citation type="submission" date="2016-06" db="EMBL/GenBank/DDBJ databases">
        <authorList>
            <person name="Kjaerup R.B."/>
            <person name="Dalgaard T.S."/>
            <person name="Juul-Madsen H.R."/>
        </authorList>
    </citation>
    <scope>NUCLEOTIDE SEQUENCE [LARGE SCALE GENOMIC DNA]</scope>
    <source>
        <strain evidence="9 10">1S159</strain>
    </source>
</reference>
<evidence type="ECO:0000256" key="5">
    <source>
        <dbReference type="ARBA" id="ARBA00022692"/>
    </source>
</evidence>
<proteinExistence type="inferred from homology"/>
<keyword evidence="7" id="KW-0998">Cell outer membrane</keyword>
<dbReference type="STRING" id="688.A6E04_11775"/>
<dbReference type="InterPro" id="IPR051906">
    <property type="entry name" value="TolC-like"/>
</dbReference>
<evidence type="ECO:0000256" key="6">
    <source>
        <dbReference type="ARBA" id="ARBA00023136"/>
    </source>
</evidence>
<name>A0A1B9NYY6_ALILO</name>
<dbReference type="GO" id="GO:0009279">
    <property type="term" value="C:cell outer membrane"/>
    <property type="evidence" value="ECO:0007669"/>
    <property type="project" value="UniProtKB-SubCell"/>
</dbReference>
<evidence type="ECO:0000256" key="4">
    <source>
        <dbReference type="ARBA" id="ARBA00022452"/>
    </source>
</evidence>
<dbReference type="PANTHER" id="PTHR30026">
    <property type="entry name" value="OUTER MEMBRANE PROTEIN TOLC"/>
    <property type="match status" value="1"/>
</dbReference>
<evidence type="ECO:0000256" key="2">
    <source>
        <dbReference type="ARBA" id="ARBA00007613"/>
    </source>
</evidence>
<dbReference type="GO" id="GO:0015562">
    <property type="term" value="F:efflux transmembrane transporter activity"/>
    <property type="evidence" value="ECO:0007669"/>
    <property type="project" value="InterPro"/>
</dbReference>
<evidence type="ECO:0000313" key="9">
    <source>
        <dbReference type="EMBL" id="OCH21216.1"/>
    </source>
</evidence>
<organism evidence="9 10">
    <name type="scientific">Aliivibrio logei</name>
    <name type="common">Vibrio logei</name>
    <dbReference type="NCBI Taxonomy" id="688"/>
    <lineage>
        <taxon>Bacteria</taxon>
        <taxon>Pseudomonadati</taxon>
        <taxon>Pseudomonadota</taxon>
        <taxon>Gammaproteobacteria</taxon>
        <taxon>Vibrionales</taxon>
        <taxon>Vibrionaceae</taxon>
        <taxon>Aliivibrio</taxon>
    </lineage>
</organism>
<evidence type="ECO:0000256" key="1">
    <source>
        <dbReference type="ARBA" id="ARBA00004442"/>
    </source>
</evidence>
<gene>
    <name evidence="9" type="ORF">A6E04_11775</name>
</gene>
<comment type="similarity">
    <text evidence="2">Belongs to the outer membrane factor (OMF) (TC 1.B.17) family.</text>
</comment>
<keyword evidence="3" id="KW-0813">Transport</keyword>
<dbReference type="Proteomes" id="UP000093523">
    <property type="component" value="Unassembled WGS sequence"/>
</dbReference>
<dbReference type="PANTHER" id="PTHR30026:SF20">
    <property type="entry name" value="OUTER MEMBRANE PROTEIN TOLC"/>
    <property type="match status" value="1"/>
</dbReference>
<keyword evidence="4" id="KW-1134">Transmembrane beta strand</keyword>
<dbReference type="Pfam" id="PF02321">
    <property type="entry name" value="OEP"/>
    <property type="match status" value="2"/>
</dbReference>
<evidence type="ECO:0000256" key="3">
    <source>
        <dbReference type="ARBA" id="ARBA00022448"/>
    </source>
</evidence>
<keyword evidence="8" id="KW-0732">Signal</keyword>
<dbReference type="SUPFAM" id="SSF56954">
    <property type="entry name" value="Outer membrane efflux proteins (OEP)"/>
    <property type="match status" value="1"/>
</dbReference>
<sequence length="456" mass="52124">MTKTNRSRAFFLVGLFAAWQPISHASELSALINEALKNNYQIINSKYEVESSEFDQSISGAFFYPTINASANTTWNDSEVDSSTPSNNEYNSYGYRVSVSQTILDMSKIRSYQESGIDLQINKLKHDKIVNDIIIQVVENYFSYLKYHSQKKATDAQFRSSEARLKQISRNNELGNLPKTDVYETQAQKESTYKQLADIRKRINLALVQLQSTTQAPIRPSYDVKLNNQYAEIDYYEKSTLEKNLIGSNYDIAIAKSNLDKSKRSLTQSRSDFYPTLSASANYEYTDSNFDSSRSDDATYALTVDIPIVNGGSDYYDYQKSKTKINQFSSQYDQAVNDNRVNFEELIYNINTNVESLAILKSIIKSNYLVYKGNQSAFKLGTKTLTDLLNSESDLYDNIREYHTNQYDYIINMTKLYALFGAVDLVSIEEVSNRMEPISDTFDISILERFTSEGVK</sequence>
<dbReference type="AlphaFoldDB" id="A0A1B9NYY6"/>
<dbReference type="RefSeq" id="WP_065611048.1">
    <property type="nucleotide sequence ID" value="NZ_CAWMPN010000009.1"/>
</dbReference>
<evidence type="ECO:0000313" key="10">
    <source>
        <dbReference type="Proteomes" id="UP000093523"/>
    </source>
</evidence>
<comment type="caution">
    <text evidence="9">The sequence shown here is derived from an EMBL/GenBank/DDBJ whole genome shotgun (WGS) entry which is preliminary data.</text>
</comment>
<feature type="signal peptide" evidence="8">
    <location>
        <begin position="1"/>
        <end position="25"/>
    </location>
</feature>
<keyword evidence="6" id="KW-0472">Membrane</keyword>
<dbReference type="Gene3D" id="1.20.1600.10">
    <property type="entry name" value="Outer membrane efflux proteins (OEP)"/>
    <property type="match status" value="1"/>
</dbReference>
<dbReference type="GO" id="GO:1990281">
    <property type="term" value="C:efflux pump complex"/>
    <property type="evidence" value="ECO:0007669"/>
    <property type="project" value="TreeGrafter"/>
</dbReference>
<protein>
    <submittedName>
        <fullName evidence="9">Type I secretion protein TolC</fullName>
    </submittedName>
</protein>
<dbReference type="InterPro" id="IPR003423">
    <property type="entry name" value="OMP_efflux"/>
</dbReference>
<dbReference type="EMBL" id="MAJU01000009">
    <property type="protein sequence ID" value="OCH21216.1"/>
    <property type="molecule type" value="Genomic_DNA"/>
</dbReference>
<dbReference type="OrthoDB" id="9813458at2"/>
<dbReference type="GO" id="GO:0015288">
    <property type="term" value="F:porin activity"/>
    <property type="evidence" value="ECO:0007669"/>
    <property type="project" value="TreeGrafter"/>
</dbReference>
<evidence type="ECO:0000256" key="7">
    <source>
        <dbReference type="ARBA" id="ARBA00023237"/>
    </source>
</evidence>
<comment type="subcellular location">
    <subcellularLocation>
        <location evidence="1">Cell outer membrane</location>
    </subcellularLocation>
</comment>
<accession>A0A1B9NYY6</accession>
<feature type="chain" id="PRO_5008632327" evidence="8">
    <location>
        <begin position="26"/>
        <end position="456"/>
    </location>
</feature>
<keyword evidence="5" id="KW-0812">Transmembrane</keyword>